<dbReference type="OrthoDB" id="6107353at2"/>
<accession>A0A4R6XCQ7</accession>
<comment type="caution">
    <text evidence="1">The sequence shown here is derived from an EMBL/GenBank/DDBJ whole genome shotgun (WGS) entry which is preliminary data.</text>
</comment>
<organism evidence="1 2">
    <name type="scientific">Marinomonas communis</name>
    <dbReference type="NCBI Taxonomy" id="28254"/>
    <lineage>
        <taxon>Bacteria</taxon>
        <taxon>Pseudomonadati</taxon>
        <taxon>Pseudomonadota</taxon>
        <taxon>Gammaproteobacteria</taxon>
        <taxon>Oceanospirillales</taxon>
        <taxon>Oceanospirillaceae</taxon>
        <taxon>Marinomonas</taxon>
    </lineage>
</organism>
<reference evidence="1 2" key="1">
    <citation type="submission" date="2019-03" db="EMBL/GenBank/DDBJ databases">
        <title>Genomic Encyclopedia of Type Strains, Phase IV (KMG-IV): sequencing the most valuable type-strain genomes for metagenomic binning, comparative biology and taxonomic classification.</title>
        <authorList>
            <person name="Goeker M."/>
        </authorList>
    </citation>
    <scope>NUCLEOTIDE SEQUENCE [LARGE SCALE GENOMIC DNA]</scope>
    <source>
        <strain evidence="1 2">DSM 5604</strain>
    </source>
</reference>
<evidence type="ECO:0000313" key="1">
    <source>
        <dbReference type="EMBL" id="TDR14967.1"/>
    </source>
</evidence>
<proteinExistence type="predicted"/>
<name>A0A4R6XCQ7_9GAMM</name>
<evidence type="ECO:0000313" key="2">
    <source>
        <dbReference type="Proteomes" id="UP000295729"/>
    </source>
</evidence>
<sequence length="87" mass="9658">MYTSEDVNTSALYNLHYTGAAKQTKDSQEQYEALLSKWGVTHSQYHSESFTTKVAKSFKKGVFAIKSLFSFVKAAPVLGKQHSGAHL</sequence>
<keyword evidence="2" id="KW-1185">Reference proteome</keyword>
<dbReference type="EMBL" id="SNZA01000001">
    <property type="protein sequence ID" value="TDR14967.1"/>
    <property type="molecule type" value="Genomic_DNA"/>
</dbReference>
<dbReference type="RefSeq" id="WP_133559605.1">
    <property type="nucleotide sequence ID" value="NZ_JAJGNH010000004.1"/>
</dbReference>
<gene>
    <name evidence="1" type="ORF">C8D85_0319</name>
</gene>
<dbReference type="Proteomes" id="UP000295729">
    <property type="component" value="Unassembled WGS sequence"/>
</dbReference>
<protein>
    <submittedName>
        <fullName evidence="1">Uncharacterized protein</fullName>
    </submittedName>
</protein>
<dbReference type="AlphaFoldDB" id="A0A4R6XCQ7"/>